<feature type="compositionally biased region" description="Low complexity" evidence="1">
    <location>
        <begin position="448"/>
        <end position="470"/>
    </location>
</feature>
<dbReference type="AlphaFoldDB" id="M3C2U9"/>
<dbReference type="Proteomes" id="UP000016931">
    <property type="component" value="Unassembled WGS sequence"/>
</dbReference>
<keyword evidence="3" id="KW-1185">Reference proteome</keyword>
<sequence length="594" mass="64460">MARTRSSTPSHPLPPSSTAEPRRSTRIKKSTAPSRAASVVADDNAGSSLSLVYAKLLDGNRAAHKKLTSKQKDLLIIQLADHSADLQHKFDAATEERDNLRARQGSNPIRDLMFHDRIREARCAANEAQLAAVASETRDTDESVEFSSNLITGTPAPLLKAPQAQHTPDGDATPKASFLGTLLRTLSTPFTSRSKSQERTPPKQQSPQQSLGELPASRKRSAPAEELPMFRKRQAPQEEEESGTYTRSQGPTPLISTPVREQGMKNPTLRPSASYSAQKNARAFTAPSAKNPLQETSLDTITEHTESSESSMADGNPSAMRRRTITSVRRGMQTPSRLTARPLRSWNAPPPPKEPNADRRLEQVRMYEYYKNKVQAMEQERGIQELIERPTKRVKVDRMHSIPHKQPGDPDGTFAVPDIDSDDEMLVDADEETHSNIFEQTPNGTEETPAATVQTTPPAPRQATTVQAAPAQAASMQVALDQAVPDEAALKSAALKPAALKPAAPEPAALKPAAPEPAALKSAALKSAALKPAAPEPAALEPAVPESPPMVFDFPDCGRNPPGVVNKGDNKYLGAKFAYGLEHYKLTGEVLDFW</sequence>
<name>M3C2U9_SPHMS</name>
<evidence type="ECO:0000313" key="2">
    <source>
        <dbReference type="EMBL" id="EMF14596.1"/>
    </source>
</evidence>
<reference evidence="2 3" key="1">
    <citation type="journal article" date="2012" name="PLoS Pathog.">
        <title>Diverse lifestyles and strategies of plant pathogenesis encoded in the genomes of eighteen Dothideomycetes fungi.</title>
        <authorList>
            <person name="Ohm R.A."/>
            <person name="Feau N."/>
            <person name="Henrissat B."/>
            <person name="Schoch C.L."/>
            <person name="Horwitz B.A."/>
            <person name="Barry K.W."/>
            <person name="Condon B.J."/>
            <person name="Copeland A.C."/>
            <person name="Dhillon B."/>
            <person name="Glaser F."/>
            <person name="Hesse C.N."/>
            <person name="Kosti I."/>
            <person name="LaButti K."/>
            <person name="Lindquist E.A."/>
            <person name="Lucas S."/>
            <person name="Salamov A.A."/>
            <person name="Bradshaw R.E."/>
            <person name="Ciuffetti L."/>
            <person name="Hamelin R.C."/>
            <person name="Kema G.H.J."/>
            <person name="Lawrence C."/>
            <person name="Scott J.A."/>
            <person name="Spatafora J.W."/>
            <person name="Turgeon B.G."/>
            <person name="de Wit P.J.G.M."/>
            <person name="Zhong S."/>
            <person name="Goodwin S.B."/>
            <person name="Grigoriev I.V."/>
        </authorList>
    </citation>
    <scope>NUCLEOTIDE SEQUENCE [LARGE SCALE GENOMIC DNA]</scope>
    <source>
        <strain evidence="2 3">SO2202</strain>
    </source>
</reference>
<dbReference type="eggNOG" id="ENOG502R95H">
    <property type="taxonomic scope" value="Eukaryota"/>
</dbReference>
<feature type="region of interest" description="Disordered" evidence="1">
    <location>
        <begin position="434"/>
        <end position="470"/>
    </location>
</feature>
<dbReference type="OrthoDB" id="3647284at2759"/>
<feature type="compositionally biased region" description="Polar residues" evidence="1">
    <location>
        <begin position="202"/>
        <end position="211"/>
    </location>
</feature>
<feature type="region of interest" description="Disordered" evidence="1">
    <location>
        <begin position="381"/>
        <end position="419"/>
    </location>
</feature>
<feature type="region of interest" description="Disordered" evidence="1">
    <location>
        <begin position="153"/>
        <end position="176"/>
    </location>
</feature>
<organism evidence="2 3">
    <name type="scientific">Sphaerulina musiva (strain SO2202)</name>
    <name type="common">Poplar stem canker fungus</name>
    <name type="synonym">Septoria musiva</name>
    <dbReference type="NCBI Taxonomy" id="692275"/>
    <lineage>
        <taxon>Eukaryota</taxon>
        <taxon>Fungi</taxon>
        <taxon>Dikarya</taxon>
        <taxon>Ascomycota</taxon>
        <taxon>Pezizomycotina</taxon>
        <taxon>Dothideomycetes</taxon>
        <taxon>Dothideomycetidae</taxon>
        <taxon>Mycosphaerellales</taxon>
        <taxon>Mycosphaerellaceae</taxon>
        <taxon>Sphaerulina</taxon>
    </lineage>
</organism>
<evidence type="ECO:0000313" key="3">
    <source>
        <dbReference type="Proteomes" id="UP000016931"/>
    </source>
</evidence>
<feature type="compositionally biased region" description="Low complexity" evidence="1">
    <location>
        <begin position="527"/>
        <end position="544"/>
    </location>
</feature>
<evidence type="ECO:0000256" key="1">
    <source>
        <dbReference type="SAM" id="MobiDB-lite"/>
    </source>
</evidence>
<dbReference type="RefSeq" id="XP_016762717.1">
    <property type="nucleotide sequence ID" value="XM_016907609.1"/>
</dbReference>
<feature type="region of interest" description="Disordered" evidence="1">
    <location>
        <begin position="1"/>
        <end position="39"/>
    </location>
</feature>
<dbReference type="GeneID" id="27904746"/>
<feature type="region of interest" description="Disordered" evidence="1">
    <location>
        <begin position="190"/>
        <end position="360"/>
    </location>
</feature>
<feature type="compositionally biased region" description="Polar residues" evidence="1">
    <location>
        <begin position="435"/>
        <end position="446"/>
    </location>
</feature>
<protein>
    <submittedName>
        <fullName evidence="2">Uncharacterized protein</fullName>
    </submittedName>
</protein>
<gene>
    <name evidence="2" type="ORF">SEPMUDRAFT_155276</name>
</gene>
<proteinExistence type="predicted"/>
<feature type="compositionally biased region" description="Basic and acidic residues" evidence="1">
    <location>
        <begin position="381"/>
        <end position="400"/>
    </location>
</feature>
<feature type="compositionally biased region" description="Polar residues" evidence="1">
    <location>
        <begin position="269"/>
        <end position="279"/>
    </location>
</feature>
<dbReference type="EMBL" id="KB456262">
    <property type="protein sequence ID" value="EMF14596.1"/>
    <property type="molecule type" value="Genomic_DNA"/>
</dbReference>
<dbReference type="HOGENOM" id="CLU_459397_0_0_1"/>
<feature type="region of interest" description="Disordered" evidence="1">
    <location>
        <begin position="527"/>
        <end position="555"/>
    </location>
</feature>
<accession>M3C2U9</accession>
<feature type="compositionally biased region" description="Polar residues" evidence="1">
    <location>
        <begin position="243"/>
        <end position="255"/>
    </location>
</feature>
<feature type="compositionally biased region" description="Low complexity" evidence="1">
    <location>
        <begin position="1"/>
        <end position="10"/>
    </location>
</feature>